<dbReference type="RefSeq" id="XP_019031080.1">
    <property type="nucleotide sequence ID" value="XM_019177048.1"/>
</dbReference>
<feature type="compositionally biased region" description="Polar residues" evidence="1">
    <location>
        <begin position="24"/>
        <end position="38"/>
    </location>
</feature>
<organism evidence="2 3">
    <name type="scientific">Cryptococcus wingfieldii CBS 7118</name>
    <dbReference type="NCBI Taxonomy" id="1295528"/>
    <lineage>
        <taxon>Eukaryota</taxon>
        <taxon>Fungi</taxon>
        <taxon>Dikarya</taxon>
        <taxon>Basidiomycota</taxon>
        <taxon>Agaricomycotina</taxon>
        <taxon>Tremellomycetes</taxon>
        <taxon>Tremellales</taxon>
        <taxon>Cryptococcaceae</taxon>
        <taxon>Cryptococcus</taxon>
    </lineage>
</organism>
<dbReference type="GeneID" id="30194159"/>
<feature type="region of interest" description="Disordered" evidence="1">
    <location>
        <begin position="1"/>
        <end position="38"/>
    </location>
</feature>
<dbReference type="OrthoDB" id="3255903at2759"/>
<sequence length="345" mass="36913">MTIPPPGLGGGTIKSAPASWSGALPQSPTSSDSASMTWNSTMGFGTGVNIGGSSGSGGKRDPVQAISVVKGQVGFMVRTLTEDNFDRASNEIRNLVSVHGPELYHDFLRRAANMANPIIQALIHYSKDETSTSSYPNLPSSGVAMLNWKMIIQEAVRASRDVTLAPHFSLVMLSSSLSPPNPFPLPSLRLLRLSTSLLFSLTAFTLASPQVFPKSHASYPVFLAFLAQTFPQAMDILQSPQVPFWHMGAIPGREEPLEEDLTAEEAMALVLALYPKADIPEAEGLSTVSVNPTPPHTSPLTSHQRATLLGSLVVKFSTPSIILRTIPMMSPGGPPRSWSPKVSEE</sequence>
<keyword evidence="3" id="KW-1185">Reference proteome</keyword>
<protein>
    <submittedName>
        <fullName evidence="2">Uncharacterized protein</fullName>
    </submittedName>
</protein>
<evidence type="ECO:0000256" key="1">
    <source>
        <dbReference type="SAM" id="MobiDB-lite"/>
    </source>
</evidence>
<dbReference type="GO" id="GO:0005975">
    <property type="term" value="P:carbohydrate metabolic process"/>
    <property type="evidence" value="ECO:0007669"/>
    <property type="project" value="InterPro"/>
</dbReference>
<accession>A0A1E3J4B3</accession>
<dbReference type="PROSITE" id="PS00561">
    <property type="entry name" value="CBM2_A"/>
    <property type="match status" value="1"/>
</dbReference>
<dbReference type="GO" id="GO:0030246">
    <property type="term" value="F:carbohydrate binding"/>
    <property type="evidence" value="ECO:0007669"/>
    <property type="project" value="InterPro"/>
</dbReference>
<dbReference type="Proteomes" id="UP000094819">
    <property type="component" value="Unassembled WGS sequence"/>
</dbReference>
<name>A0A1E3J4B3_9TREE</name>
<proteinExistence type="predicted"/>
<gene>
    <name evidence="2" type="ORF">L198_04946</name>
</gene>
<evidence type="ECO:0000313" key="2">
    <source>
        <dbReference type="EMBL" id="ODN94801.1"/>
    </source>
</evidence>
<reference evidence="2 3" key="1">
    <citation type="submission" date="2016-06" db="EMBL/GenBank/DDBJ databases">
        <title>Evolution of pathogenesis and genome organization in the Tremellales.</title>
        <authorList>
            <person name="Cuomo C."/>
            <person name="Litvintseva A."/>
            <person name="Heitman J."/>
            <person name="Chen Y."/>
            <person name="Sun S."/>
            <person name="Springer D."/>
            <person name="Dromer F."/>
            <person name="Young S."/>
            <person name="Zeng Q."/>
            <person name="Chapman S."/>
            <person name="Gujja S."/>
            <person name="Saif S."/>
            <person name="Birren B."/>
        </authorList>
    </citation>
    <scope>NUCLEOTIDE SEQUENCE [LARGE SCALE GENOMIC DNA]</scope>
    <source>
        <strain evidence="2 3">CBS 7118</strain>
    </source>
</reference>
<comment type="caution">
    <text evidence="2">The sequence shown here is derived from an EMBL/GenBank/DDBJ whole genome shotgun (WGS) entry which is preliminary data.</text>
</comment>
<dbReference type="GO" id="GO:0004553">
    <property type="term" value="F:hydrolase activity, hydrolyzing O-glycosyl compounds"/>
    <property type="evidence" value="ECO:0007669"/>
    <property type="project" value="InterPro"/>
</dbReference>
<dbReference type="EMBL" id="AWGH01000014">
    <property type="protein sequence ID" value="ODN94801.1"/>
    <property type="molecule type" value="Genomic_DNA"/>
</dbReference>
<evidence type="ECO:0000313" key="3">
    <source>
        <dbReference type="Proteomes" id="UP000094819"/>
    </source>
</evidence>
<dbReference type="InterPro" id="IPR018366">
    <property type="entry name" value="CBM2_CS"/>
</dbReference>
<dbReference type="AlphaFoldDB" id="A0A1E3J4B3"/>